<protein>
    <recommendedName>
        <fullName evidence="1">DUF5683 domain-containing protein</fullName>
    </recommendedName>
</protein>
<dbReference type="OrthoDB" id="9813910at2"/>
<dbReference type="Pfam" id="PF18935">
    <property type="entry name" value="DUF5683"/>
    <property type="match status" value="1"/>
</dbReference>
<dbReference type="EMBL" id="CM001167">
    <property type="protein sequence ID" value="EGJ70914.1"/>
    <property type="molecule type" value="Genomic_DNA"/>
</dbReference>
<dbReference type="AlphaFoldDB" id="F3ZSP0"/>
<evidence type="ECO:0000313" key="3">
    <source>
        <dbReference type="Proteomes" id="UP000018439"/>
    </source>
</evidence>
<evidence type="ECO:0000313" key="2">
    <source>
        <dbReference type="EMBL" id="EGJ70914.1"/>
    </source>
</evidence>
<reference evidence="2 3" key="1">
    <citation type="journal article" date="2011" name="Stand. Genomic Sci.">
        <title>Non-contiguous finished genome sequence of Bacteroides coprosuis type strain (PC139).</title>
        <authorList>
            <person name="Land M."/>
            <person name="Held B."/>
            <person name="Gronow S."/>
            <person name="Abt B."/>
            <person name="Lucas S."/>
            <person name="Del Rio T.G."/>
            <person name="Nolan M."/>
            <person name="Tice H."/>
            <person name="Cheng J.F."/>
            <person name="Pitluck S."/>
            <person name="Liolios K."/>
            <person name="Pagani I."/>
            <person name="Ivanova N."/>
            <person name="Mavromatis K."/>
            <person name="Mikhailova N."/>
            <person name="Pati A."/>
            <person name="Tapia R."/>
            <person name="Han C."/>
            <person name="Goodwin L."/>
            <person name="Chen A."/>
            <person name="Palaniappan K."/>
            <person name="Hauser L."/>
            <person name="Brambilla E.M."/>
            <person name="Rohde M."/>
            <person name="Goker M."/>
            <person name="Detter J.C."/>
            <person name="Woyke T."/>
            <person name="Bristow J."/>
            <person name="Eisen J.A."/>
            <person name="Markowitz V."/>
            <person name="Hugenholtz P."/>
            <person name="Kyrpides N.C."/>
            <person name="Klenk H.P."/>
            <person name="Lapidus A."/>
        </authorList>
    </citation>
    <scope>NUCLEOTIDE SEQUENCE</scope>
    <source>
        <strain evidence="2 3">DSM 18011</strain>
    </source>
</reference>
<evidence type="ECO:0000259" key="1">
    <source>
        <dbReference type="Pfam" id="PF18935"/>
    </source>
</evidence>
<feature type="domain" description="DUF5683" evidence="1">
    <location>
        <begin position="109"/>
        <end position="274"/>
    </location>
</feature>
<accession>F3ZSP0</accession>
<dbReference type="HOGENOM" id="CLU_060256_0_0_10"/>
<dbReference type="eggNOG" id="ENOG5031KKX">
    <property type="taxonomic scope" value="Bacteria"/>
</dbReference>
<keyword evidence="3" id="KW-1185">Reference proteome</keyword>
<gene>
    <name evidence="2" type="ORF">Bcop_0697</name>
</gene>
<dbReference type="Proteomes" id="UP000018439">
    <property type="component" value="Chromosome"/>
</dbReference>
<organism evidence="2 3">
    <name type="scientific">Bacteroides coprosuis DSM 18011</name>
    <dbReference type="NCBI Taxonomy" id="679937"/>
    <lineage>
        <taxon>Bacteria</taxon>
        <taxon>Pseudomonadati</taxon>
        <taxon>Bacteroidota</taxon>
        <taxon>Bacteroidia</taxon>
        <taxon>Bacteroidales</taxon>
        <taxon>Bacteroidaceae</taxon>
        <taxon>Bacteroides</taxon>
    </lineage>
</organism>
<dbReference type="STRING" id="679937.Bcop_0697"/>
<proteinExistence type="predicted"/>
<name>F3ZSP0_9BACE</name>
<sequence>MNKAKSLIYYTLLVLGTLIGSLMTTRVQAQEVKQKTEEEVLKQLESQQKIDSLLSTIDTVSPQGNIISDSILLADSIQSINQARLDSLNHATPKIAPMDEPTIDPNQWRPNPTKATWYAIIFPGGGQIYNRKYWKLPIFYGGFAGCAYALNWNNTMYKDYSQAYRDLKDNNPNTNSYLELLPPNVTIDEGRLETILKNRKDKFRRYRDLSVIAFIGVYVLSIIDAYVDAELSNFDITPDLSMRIEPTIINNNTNTSNNNILQNNSVGLQCKFTF</sequence>
<dbReference type="InterPro" id="IPR043738">
    <property type="entry name" value="DUF5683"/>
</dbReference>